<dbReference type="OrthoDB" id="414698at2759"/>
<dbReference type="EMBL" id="DS995900">
    <property type="protein sequence ID" value="EEA25740.1"/>
    <property type="molecule type" value="Genomic_DNA"/>
</dbReference>
<dbReference type="AlphaFoldDB" id="B6QCT6"/>
<dbReference type="GO" id="GO:0016787">
    <property type="term" value="F:hydrolase activity"/>
    <property type="evidence" value="ECO:0007669"/>
    <property type="project" value="UniProtKB-KW"/>
</dbReference>
<keyword evidence="4" id="KW-1185">Reference proteome</keyword>
<dbReference type="GO" id="GO:0019748">
    <property type="term" value="P:secondary metabolic process"/>
    <property type="evidence" value="ECO:0007669"/>
    <property type="project" value="TreeGrafter"/>
</dbReference>
<dbReference type="Gene3D" id="3.40.50.1820">
    <property type="entry name" value="alpha/beta hydrolase"/>
    <property type="match status" value="1"/>
</dbReference>
<dbReference type="SUPFAM" id="SSF53474">
    <property type="entry name" value="alpha/beta-Hydrolases"/>
    <property type="match status" value="1"/>
</dbReference>
<organism evidence="3 4">
    <name type="scientific">Talaromyces marneffei (strain ATCC 18224 / CBS 334.59 / QM 7333)</name>
    <name type="common">Penicillium marneffei</name>
    <dbReference type="NCBI Taxonomy" id="441960"/>
    <lineage>
        <taxon>Eukaryota</taxon>
        <taxon>Fungi</taxon>
        <taxon>Dikarya</taxon>
        <taxon>Ascomycota</taxon>
        <taxon>Pezizomycotina</taxon>
        <taxon>Eurotiomycetes</taxon>
        <taxon>Eurotiomycetidae</taxon>
        <taxon>Eurotiales</taxon>
        <taxon>Trichocomaceae</taxon>
        <taxon>Talaromyces</taxon>
        <taxon>Talaromyces sect. Talaromyces</taxon>
    </lineage>
</organism>
<sequence length="225" mass="24695">MPSWRRDEQRGEDSLTNSVIFEAQTAALRYELGGDHTYDFVEGVMQLPKASAIDKVVTGDLGYFGYYKPNDCNSFHKALDDLELFIQKEGPFDGVIGFSQGASLASALLLRNWSSGSGESDAHGTPTANEPPFKCAVFLSGYSPYDYTCIHVQQMQGSTISIPTAHIWGVNERGDSGGPPALKQLCNPQIVFFHEHEGGHEVPGARNKPDLIESANIIKRMLTRL</sequence>
<dbReference type="InterPro" id="IPR005645">
    <property type="entry name" value="FSH-like_dom"/>
</dbReference>
<dbReference type="Proteomes" id="UP000001294">
    <property type="component" value="Unassembled WGS sequence"/>
</dbReference>
<proteinExistence type="predicted"/>
<protein>
    <recommendedName>
        <fullName evidence="2">Serine hydrolase domain-containing protein</fullName>
    </recommendedName>
</protein>
<gene>
    <name evidence="3" type="ORF">PMAA_068350</name>
</gene>
<dbReference type="PhylomeDB" id="B6QCT6"/>
<evidence type="ECO:0000313" key="3">
    <source>
        <dbReference type="EMBL" id="EEA25740.1"/>
    </source>
</evidence>
<dbReference type="PANTHER" id="PTHR48070">
    <property type="entry name" value="ESTERASE OVCA2"/>
    <property type="match status" value="1"/>
</dbReference>
<dbReference type="HOGENOM" id="CLU_051938_4_0_1"/>
<dbReference type="InterPro" id="IPR029058">
    <property type="entry name" value="AB_hydrolase_fold"/>
</dbReference>
<dbReference type="GO" id="GO:0005737">
    <property type="term" value="C:cytoplasm"/>
    <property type="evidence" value="ECO:0007669"/>
    <property type="project" value="TreeGrafter"/>
</dbReference>
<evidence type="ECO:0000259" key="2">
    <source>
        <dbReference type="Pfam" id="PF03959"/>
    </source>
</evidence>
<dbReference type="PANTHER" id="PTHR48070:SF6">
    <property type="entry name" value="ESTERASE OVCA2"/>
    <property type="match status" value="1"/>
</dbReference>
<evidence type="ECO:0000313" key="4">
    <source>
        <dbReference type="Proteomes" id="UP000001294"/>
    </source>
</evidence>
<feature type="domain" description="Serine hydrolase" evidence="2">
    <location>
        <begin position="16"/>
        <end position="207"/>
    </location>
</feature>
<accession>B6QCT6</accession>
<dbReference type="VEuPathDB" id="FungiDB:PMAA_068350"/>
<dbReference type="InterPro" id="IPR050593">
    <property type="entry name" value="LovG"/>
</dbReference>
<name>B6QCT6_TALMQ</name>
<reference evidence="4" key="1">
    <citation type="journal article" date="2015" name="Genome Announc.">
        <title>Genome sequence of the AIDS-associated pathogen Penicillium marneffei (ATCC18224) and its near taxonomic relative Talaromyces stipitatus (ATCC10500).</title>
        <authorList>
            <person name="Nierman W.C."/>
            <person name="Fedorova-Abrams N.D."/>
            <person name="Andrianopoulos A."/>
        </authorList>
    </citation>
    <scope>NUCLEOTIDE SEQUENCE [LARGE SCALE GENOMIC DNA]</scope>
    <source>
        <strain evidence="4">ATCC 18224 / CBS 334.59 / QM 7333</strain>
    </source>
</reference>
<keyword evidence="1" id="KW-0378">Hydrolase</keyword>
<evidence type="ECO:0000256" key="1">
    <source>
        <dbReference type="ARBA" id="ARBA00022801"/>
    </source>
</evidence>
<dbReference type="Pfam" id="PF03959">
    <property type="entry name" value="FSH1"/>
    <property type="match status" value="1"/>
</dbReference>
<dbReference type="GO" id="GO:0005634">
    <property type="term" value="C:nucleus"/>
    <property type="evidence" value="ECO:0007669"/>
    <property type="project" value="TreeGrafter"/>
</dbReference>